<evidence type="ECO:0008006" key="4">
    <source>
        <dbReference type="Google" id="ProtNLM"/>
    </source>
</evidence>
<dbReference type="Gene3D" id="3.30.1360.200">
    <property type="match status" value="1"/>
</dbReference>
<evidence type="ECO:0000313" key="3">
    <source>
        <dbReference type="Proteomes" id="UP000058305"/>
    </source>
</evidence>
<gene>
    <name evidence="2" type="ORF">AWU67_02650</name>
</gene>
<protein>
    <recommendedName>
        <fullName evidence="4">Preprotein translocase subunit SecD</fullName>
    </recommendedName>
</protein>
<dbReference type="RefSeq" id="WP_067226414.1">
    <property type="nucleotide sequence ID" value="NZ_CP014145.1"/>
</dbReference>
<accession>A0A109QYA4</accession>
<keyword evidence="1" id="KW-0732">Signal</keyword>
<evidence type="ECO:0000256" key="1">
    <source>
        <dbReference type="SAM" id="SignalP"/>
    </source>
</evidence>
<dbReference type="KEGG" id="mvd:AWU67_02650"/>
<name>A0A109QYA4_9MICO</name>
<reference evidence="3" key="2">
    <citation type="submission" date="2016-01" db="EMBL/GenBank/DDBJ databases">
        <title>First complete genome sequence of a species in the genus Microterricola, an extremophilic cold active enzyme producing strain ERGS5:02 isolated from Sikkim Himalaya.</title>
        <authorList>
            <person name="Kumar R."/>
            <person name="Singh D."/>
            <person name="Swarnkar M.K."/>
        </authorList>
    </citation>
    <scope>NUCLEOTIDE SEQUENCE [LARGE SCALE GENOMIC DNA]</scope>
    <source>
        <strain evidence="3">ERGS5:02</strain>
    </source>
</reference>
<reference evidence="2 3" key="1">
    <citation type="journal article" date="2016" name="J. Biotechnol.">
        <title>First complete genome sequence of a species in the genus Microterricola, an extremophilic cold active enzyme producing bacterial strain ERGS5:02 isolated from Sikkim Himalaya.</title>
        <authorList>
            <person name="Himanshu"/>
            <person name="Swarnkar M.K."/>
            <person name="Singh D."/>
            <person name="Kumar R."/>
        </authorList>
    </citation>
    <scope>NUCLEOTIDE SEQUENCE [LARGE SCALE GENOMIC DNA]</scope>
    <source>
        <strain evidence="2 3">ERGS5:02</strain>
    </source>
</reference>
<evidence type="ECO:0000313" key="2">
    <source>
        <dbReference type="EMBL" id="AMB57945.1"/>
    </source>
</evidence>
<organism evidence="2 3">
    <name type="scientific">Microterricola viridarii</name>
    <dbReference type="NCBI Taxonomy" id="412690"/>
    <lineage>
        <taxon>Bacteria</taxon>
        <taxon>Bacillati</taxon>
        <taxon>Actinomycetota</taxon>
        <taxon>Actinomycetes</taxon>
        <taxon>Micrococcales</taxon>
        <taxon>Microbacteriaceae</taxon>
        <taxon>Microterricola</taxon>
    </lineage>
</organism>
<dbReference type="PROSITE" id="PS51257">
    <property type="entry name" value="PROKAR_LIPOPROTEIN"/>
    <property type="match status" value="1"/>
</dbReference>
<feature type="signal peptide" evidence="1">
    <location>
        <begin position="1"/>
        <end position="29"/>
    </location>
</feature>
<feature type="chain" id="PRO_5038485531" description="Preprotein translocase subunit SecD" evidence="1">
    <location>
        <begin position="30"/>
        <end position="161"/>
    </location>
</feature>
<dbReference type="Proteomes" id="UP000058305">
    <property type="component" value="Chromosome"/>
</dbReference>
<keyword evidence="3" id="KW-1185">Reference proteome</keyword>
<dbReference type="OrthoDB" id="5076194at2"/>
<dbReference type="EMBL" id="CP014145">
    <property type="protein sequence ID" value="AMB57945.1"/>
    <property type="molecule type" value="Genomic_DNA"/>
</dbReference>
<proteinExistence type="predicted"/>
<sequence>MTRRTRGVSLLASALLAPALLLLSGCAPAGASTGESSSPSGVIEMAVSEFCTAGTDAQCVSVNGEDVELPATFERVGVEAAAVAQGVGQNAIDVTLTAEGAALLHTLTEQAAGGTARLVLKVGDEVVAAVVVMEVLEGKQLQIALSPDDDAQKIVDLIQGV</sequence>
<dbReference type="AlphaFoldDB" id="A0A109QYA4"/>